<dbReference type="PANTHER" id="PTHR46411:SF3">
    <property type="entry name" value="AAA+ ATPASE DOMAIN-CONTAINING PROTEIN"/>
    <property type="match status" value="1"/>
</dbReference>
<reference evidence="3" key="1">
    <citation type="submission" date="2022-12" db="EMBL/GenBank/DDBJ databases">
        <authorList>
            <person name="Petersen C."/>
        </authorList>
    </citation>
    <scope>NUCLEOTIDE SEQUENCE</scope>
    <source>
        <strain evidence="3">IBT 21472</strain>
    </source>
</reference>
<accession>A0A9W9UBP2</accession>
<dbReference type="PANTHER" id="PTHR46411">
    <property type="entry name" value="FAMILY ATPASE, PUTATIVE-RELATED"/>
    <property type="match status" value="1"/>
</dbReference>
<dbReference type="Pfam" id="PF22942">
    <property type="entry name" value="DUF7025"/>
    <property type="match status" value="1"/>
</dbReference>
<evidence type="ECO:0000259" key="1">
    <source>
        <dbReference type="Pfam" id="PF00004"/>
    </source>
</evidence>
<feature type="domain" description="ATPase AAA-type core" evidence="1">
    <location>
        <begin position="408"/>
        <end position="526"/>
    </location>
</feature>
<dbReference type="GO" id="GO:0016887">
    <property type="term" value="F:ATP hydrolysis activity"/>
    <property type="evidence" value="ECO:0007669"/>
    <property type="project" value="InterPro"/>
</dbReference>
<dbReference type="Pfam" id="PF00004">
    <property type="entry name" value="AAA"/>
    <property type="match status" value="1"/>
</dbReference>
<dbReference type="AlphaFoldDB" id="A0A9W9UBP2"/>
<proteinExistence type="predicted"/>
<evidence type="ECO:0000259" key="2">
    <source>
        <dbReference type="Pfam" id="PF22942"/>
    </source>
</evidence>
<sequence>MDTTKSLTGEKCEFKAYRHSKTKNGDVSITPISNPFGQAELSDKDSSYALIVNRFLGEKNQLEKTTLQVNSTRLLQVFQNLIGSYPTIPADFTQPFELESPFQILLHYWKELDQLRKSTKDADERMHLNLLVDFMNNEIGPERDRLLSMLRKNQITFYDAWCIFRPGDLVYTEFMGHPWLLKCKKTAYEENLQSGPYMEVHCTYTSHDGTLEGEATRTFLIYQKSDFAAENPAIITDLPCYPRIFVKEQEDLEERMTARGQSFLALKGVKVMSYDGQAQYLKEPPYGWYNPHEADLDAVWLPYTELGRVMLDRKTFHEDQYSNAVRVQVKTPDPLLCPPYEVRFSLPRKEWCRFFIKGIREVQWKENAWDSLIIGDHEKLVLQSLVTSHSYPDDSRDQILQKGKGLVILLHGSPGSRKTLKTETAAEGTRRALMMASLGELNKSDNPWAFERSLKLLLQYATVWKTVVLMDEVDVFLEAREDHGASAHRNALVAVFLKELEYFSGIVFLTTNRIKSFDKAMKSRIHLALKYTPPGLETRYKLWM</sequence>
<keyword evidence="4" id="KW-1185">Reference proteome</keyword>
<dbReference type="EMBL" id="JAPZBO010000001">
    <property type="protein sequence ID" value="KAJ5330692.1"/>
    <property type="molecule type" value="Genomic_DNA"/>
</dbReference>
<name>A0A9W9UBP2_9EURO</name>
<evidence type="ECO:0000313" key="4">
    <source>
        <dbReference type="Proteomes" id="UP001147746"/>
    </source>
</evidence>
<feature type="domain" description="DUF7025" evidence="2">
    <location>
        <begin position="146"/>
        <end position="245"/>
    </location>
</feature>
<dbReference type="InterPro" id="IPR027417">
    <property type="entry name" value="P-loop_NTPase"/>
</dbReference>
<dbReference type="InterPro" id="IPR054289">
    <property type="entry name" value="DUF7025"/>
</dbReference>
<evidence type="ECO:0000313" key="3">
    <source>
        <dbReference type="EMBL" id="KAJ5330692.1"/>
    </source>
</evidence>
<reference evidence="3" key="2">
    <citation type="journal article" date="2023" name="IMA Fungus">
        <title>Comparative genomic study of the Penicillium genus elucidates a diverse pangenome and 15 lateral gene transfer events.</title>
        <authorList>
            <person name="Petersen C."/>
            <person name="Sorensen T."/>
            <person name="Nielsen M.R."/>
            <person name="Sondergaard T.E."/>
            <person name="Sorensen J.L."/>
            <person name="Fitzpatrick D.A."/>
            <person name="Frisvad J.C."/>
            <person name="Nielsen K.L."/>
        </authorList>
    </citation>
    <scope>NUCLEOTIDE SEQUENCE</scope>
    <source>
        <strain evidence="3">IBT 21472</strain>
    </source>
</reference>
<protein>
    <submittedName>
        <fullName evidence="3">ATPase AAA-type core</fullName>
    </submittedName>
</protein>
<dbReference type="GO" id="GO:0005524">
    <property type="term" value="F:ATP binding"/>
    <property type="evidence" value="ECO:0007669"/>
    <property type="project" value="InterPro"/>
</dbReference>
<organism evidence="3 4">
    <name type="scientific">Penicillium atrosanguineum</name>
    <dbReference type="NCBI Taxonomy" id="1132637"/>
    <lineage>
        <taxon>Eukaryota</taxon>
        <taxon>Fungi</taxon>
        <taxon>Dikarya</taxon>
        <taxon>Ascomycota</taxon>
        <taxon>Pezizomycotina</taxon>
        <taxon>Eurotiomycetes</taxon>
        <taxon>Eurotiomycetidae</taxon>
        <taxon>Eurotiales</taxon>
        <taxon>Aspergillaceae</taxon>
        <taxon>Penicillium</taxon>
    </lineage>
</organism>
<dbReference type="InterPro" id="IPR003959">
    <property type="entry name" value="ATPase_AAA_core"/>
</dbReference>
<dbReference type="Proteomes" id="UP001147746">
    <property type="component" value="Unassembled WGS sequence"/>
</dbReference>
<gene>
    <name evidence="3" type="ORF">N7476_000475</name>
</gene>
<comment type="caution">
    <text evidence="3">The sequence shown here is derived from an EMBL/GenBank/DDBJ whole genome shotgun (WGS) entry which is preliminary data.</text>
</comment>
<dbReference type="SUPFAM" id="SSF52540">
    <property type="entry name" value="P-loop containing nucleoside triphosphate hydrolases"/>
    <property type="match status" value="1"/>
</dbReference>
<dbReference type="Gene3D" id="3.40.50.300">
    <property type="entry name" value="P-loop containing nucleotide triphosphate hydrolases"/>
    <property type="match status" value="1"/>
</dbReference>